<dbReference type="EMBL" id="CP104013">
    <property type="protein sequence ID" value="UYP44206.1"/>
    <property type="molecule type" value="Genomic_DNA"/>
</dbReference>
<dbReference type="PANTHER" id="PTHR39203:SF1">
    <property type="entry name" value="CYTOPLASMIC PROTEIN"/>
    <property type="match status" value="1"/>
</dbReference>
<evidence type="ECO:0000313" key="2">
    <source>
        <dbReference type="EMBL" id="UYP44206.1"/>
    </source>
</evidence>
<sequence>MHIELIFSKNHQFLVQHNVNGTNSEYIIPSKINSAKEWLNDHQLPLTSIGSITDFKIFSSSEDLYDFTFYLIPSEPELKIPGYSWLSIAFLSHPLLIPTHDGTPEKIPPEKFLEIYEIGVLEGFSIRDAPFSVWHFCMNEHDADKLAELVLSGTKRGTASLVDAYLAENEPFPKLGARSIITDFAGFPRCIIETVNVTITPFDKVSPEFAAIEGEGDKSLEYWRRVHIEFFTEEAEISNLSFNMQSKIILEEFRVVKTLKKK</sequence>
<organism evidence="2 3">
    <name type="scientific">Candidatus Lokiarchaeum ossiferum</name>
    <dbReference type="NCBI Taxonomy" id="2951803"/>
    <lineage>
        <taxon>Archaea</taxon>
        <taxon>Promethearchaeati</taxon>
        <taxon>Promethearchaeota</taxon>
        <taxon>Promethearchaeia</taxon>
        <taxon>Promethearchaeales</taxon>
        <taxon>Promethearchaeaceae</taxon>
        <taxon>Candidatus Lokiarchaeum</taxon>
    </lineage>
</organism>
<dbReference type="SUPFAM" id="SSF88697">
    <property type="entry name" value="PUA domain-like"/>
    <property type="match status" value="1"/>
</dbReference>
<accession>A0ABY6HNT3</accession>
<proteinExistence type="predicted"/>
<evidence type="ECO:0000313" key="3">
    <source>
        <dbReference type="Proteomes" id="UP001208689"/>
    </source>
</evidence>
<feature type="domain" description="ASCH" evidence="1">
    <location>
        <begin position="134"/>
        <end position="257"/>
    </location>
</feature>
<protein>
    <recommendedName>
        <fullName evidence="1">ASCH domain-containing protein</fullName>
    </recommendedName>
</protein>
<gene>
    <name evidence="2" type="ORF">NEF87_000491</name>
</gene>
<dbReference type="SMART" id="SM01022">
    <property type="entry name" value="ASCH"/>
    <property type="match status" value="1"/>
</dbReference>
<name>A0ABY6HNT3_9ARCH</name>
<evidence type="ECO:0000259" key="1">
    <source>
        <dbReference type="SMART" id="SM01022"/>
    </source>
</evidence>
<dbReference type="Proteomes" id="UP001208689">
    <property type="component" value="Chromosome"/>
</dbReference>
<keyword evidence="3" id="KW-1185">Reference proteome</keyword>
<dbReference type="PANTHER" id="PTHR39203">
    <property type="entry name" value="CYTOPLASMIC PROTEIN-RELATED"/>
    <property type="match status" value="1"/>
</dbReference>
<dbReference type="Gene3D" id="3.10.400.10">
    <property type="entry name" value="Sulfate adenylyltransferase"/>
    <property type="match status" value="1"/>
</dbReference>
<reference evidence="2" key="1">
    <citation type="submission" date="2022-09" db="EMBL/GenBank/DDBJ databases">
        <title>Actin cytoskeleton and complex cell architecture in an #Asgard archaeon.</title>
        <authorList>
            <person name="Ponce Toledo R.I."/>
            <person name="Schleper C."/>
            <person name="Rodrigues Oliveira T."/>
            <person name="Wollweber F."/>
            <person name="Xu J."/>
            <person name="Rittmann S."/>
            <person name="Klingl A."/>
            <person name="Pilhofer M."/>
        </authorList>
    </citation>
    <scope>NUCLEOTIDE SEQUENCE</scope>
    <source>
        <strain evidence="2">B-35</strain>
    </source>
</reference>
<dbReference type="Pfam" id="PF04266">
    <property type="entry name" value="ASCH"/>
    <property type="match status" value="1"/>
</dbReference>
<dbReference type="InterPro" id="IPR015947">
    <property type="entry name" value="PUA-like_sf"/>
</dbReference>
<dbReference type="CDD" id="cd06553">
    <property type="entry name" value="ASCH_Ef3133_like"/>
    <property type="match status" value="1"/>
</dbReference>
<dbReference type="InterPro" id="IPR007374">
    <property type="entry name" value="ASCH_domain"/>
</dbReference>
<dbReference type="InterPro" id="IPR009326">
    <property type="entry name" value="DUF984"/>
</dbReference>